<evidence type="ECO:0000313" key="2">
    <source>
        <dbReference type="Proteomes" id="UP000319671"/>
    </source>
</evidence>
<organism evidence="1 2">
    <name type="scientific">Neobacillus bataviensis</name>
    <dbReference type="NCBI Taxonomy" id="220685"/>
    <lineage>
        <taxon>Bacteria</taxon>
        <taxon>Bacillati</taxon>
        <taxon>Bacillota</taxon>
        <taxon>Bacilli</taxon>
        <taxon>Bacillales</taxon>
        <taxon>Bacillaceae</taxon>
        <taxon>Neobacillus</taxon>
    </lineage>
</organism>
<protein>
    <submittedName>
        <fullName evidence="1">Uncharacterized protein</fullName>
    </submittedName>
</protein>
<dbReference type="Proteomes" id="UP000319671">
    <property type="component" value="Unassembled WGS sequence"/>
</dbReference>
<dbReference type="RefSeq" id="WP_144562067.1">
    <property type="nucleotide sequence ID" value="NZ_VIVN01000001.1"/>
</dbReference>
<reference evidence="1 2" key="1">
    <citation type="submission" date="2019-06" db="EMBL/GenBank/DDBJ databases">
        <title>Sorghum-associated microbial communities from plants grown in Nebraska, USA.</title>
        <authorList>
            <person name="Schachtman D."/>
        </authorList>
    </citation>
    <scope>NUCLEOTIDE SEQUENCE [LARGE SCALE GENOMIC DNA]</scope>
    <source>
        <strain evidence="1 2">2482</strain>
    </source>
</reference>
<dbReference type="AlphaFoldDB" id="A0A561DYF3"/>
<comment type="caution">
    <text evidence="1">The sequence shown here is derived from an EMBL/GenBank/DDBJ whole genome shotgun (WGS) entry which is preliminary data.</text>
</comment>
<evidence type="ECO:0000313" key="1">
    <source>
        <dbReference type="EMBL" id="TWE08366.1"/>
    </source>
</evidence>
<sequence>MNGIYFINDRISIDGRTREESVSLQVQSIKNYLAEQNIQAVTLNPYQLKDYYSVPHALLYDLRKENTSFDYFIYYSLQAVEDFIYTYPAKWLILKSYFHEFIMIDKQNDLNQQQAI</sequence>
<dbReference type="EMBL" id="VIVN01000001">
    <property type="protein sequence ID" value="TWE08366.1"/>
    <property type="molecule type" value="Genomic_DNA"/>
</dbReference>
<proteinExistence type="predicted"/>
<accession>A0A561DYF3</accession>
<name>A0A561DYF3_9BACI</name>
<gene>
    <name evidence="1" type="ORF">FB550_101387</name>
</gene>
<keyword evidence="2" id="KW-1185">Reference proteome</keyword>